<evidence type="ECO:0000256" key="1">
    <source>
        <dbReference type="ARBA" id="ARBA00004305"/>
    </source>
</evidence>
<proteinExistence type="inferred from homology"/>
<dbReference type="EC" id="2.7.11.-" evidence="3"/>
<dbReference type="SMART" id="SM00387">
    <property type="entry name" value="HATPase_c"/>
    <property type="match status" value="1"/>
</dbReference>
<organism evidence="5">
    <name type="scientific">Aquarana catesbeiana</name>
    <name type="common">American bullfrog</name>
    <name type="synonym">Rana catesbeiana</name>
    <dbReference type="NCBI Taxonomy" id="8400"/>
    <lineage>
        <taxon>Eukaryota</taxon>
        <taxon>Metazoa</taxon>
        <taxon>Chordata</taxon>
        <taxon>Craniata</taxon>
        <taxon>Vertebrata</taxon>
        <taxon>Euteleostomi</taxon>
        <taxon>Amphibia</taxon>
        <taxon>Batrachia</taxon>
        <taxon>Anura</taxon>
        <taxon>Neobatrachia</taxon>
        <taxon>Ranoidea</taxon>
        <taxon>Ranidae</taxon>
        <taxon>Aquarana</taxon>
    </lineage>
</organism>
<evidence type="ECO:0000259" key="4">
    <source>
        <dbReference type="PROSITE" id="PS50109"/>
    </source>
</evidence>
<keyword evidence="3" id="KW-0808">Transferase</keyword>
<comment type="subcellular location">
    <subcellularLocation>
        <location evidence="1 3">Mitochondrion matrix</location>
    </subcellularLocation>
</comment>
<name>A0A2G9R7E4_AQUCT</name>
<comment type="similarity">
    <text evidence="3">Belongs to the PDK/BCKDK protein kinase family.</text>
</comment>
<dbReference type="InterPro" id="IPR004358">
    <property type="entry name" value="Sig_transdc_His_kin-like_C"/>
</dbReference>
<dbReference type="PRINTS" id="PR00344">
    <property type="entry name" value="BCTRLSENSOR"/>
</dbReference>
<keyword evidence="3" id="KW-0547">Nucleotide-binding</keyword>
<feature type="domain" description="Histidine kinase" evidence="4">
    <location>
        <begin position="142"/>
        <end position="275"/>
    </location>
</feature>
<dbReference type="AlphaFoldDB" id="A0A2G9R7E4"/>
<dbReference type="Pfam" id="PF02518">
    <property type="entry name" value="HATPase_c"/>
    <property type="match status" value="1"/>
</dbReference>
<dbReference type="PROSITE" id="PS50109">
    <property type="entry name" value="HIS_KIN"/>
    <property type="match status" value="1"/>
</dbReference>
<evidence type="ECO:0000256" key="3">
    <source>
        <dbReference type="RuleBase" id="RU366032"/>
    </source>
</evidence>
<accession>A0A2G9R7E4</accession>
<dbReference type="PANTHER" id="PTHR11947:SF20">
    <property type="entry name" value="[3-METHYL-2-OXOBUTANOATE DEHYDROGENASE [LIPOAMIDE]] KINASE, MITOCHONDRIAL"/>
    <property type="match status" value="1"/>
</dbReference>
<dbReference type="Gene3D" id="3.30.565.10">
    <property type="entry name" value="Histidine kinase-like ATPase, C-terminal domain"/>
    <property type="match status" value="1"/>
</dbReference>
<dbReference type="GO" id="GO:0010906">
    <property type="term" value="P:regulation of glucose metabolic process"/>
    <property type="evidence" value="ECO:0007669"/>
    <property type="project" value="TreeGrafter"/>
</dbReference>
<dbReference type="GO" id="GO:0005524">
    <property type="term" value="F:ATP binding"/>
    <property type="evidence" value="ECO:0007669"/>
    <property type="project" value="UniProtKB-UniRule"/>
</dbReference>
<keyword evidence="3" id="KW-0418">Kinase</keyword>
<dbReference type="PANTHER" id="PTHR11947">
    <property type="entry name" value="PYRUVATE DEHYDROGENASE KINASE"/>
    <property type="match status" value="1"/>
</dbReference>
<dbReference type="InterPro" id="IPR003594">
    <property type="entry name" value="HATPase_dom"/>
</dbReference>
<dbReference type="InterPro" id="IPR036890">
    <property type="entry name" value="HATPase_C_sf"/>
</dbReference>
<keyword evidence="3" id="KW-0067">ATP-binding</keyword>
<protein>
    <recommendedName>
        <fullName evidence="3">Protein-serine/threonine kinase</fullName>
        <ecNumber evidence="3">2.7.11.-</ecNumber>
    </recommendedName>
</protein>
<dbReference type="InterPro" id="IPR039028">
    <property type="entry name" value="BCKD/PDK"/>
</dbReference>
<dbReference type="EMBL" id="KV955435">
    <property type="protein sequence ID" value="PIO23769.1"/>
    <property type="molecule type" value="Genomic_DNA"/>
</dbReference>
<dbReference type="CDD" id="cd16929">
    <property type="entry name" value="HATPase_PDK-like"/>
    <property type="match status" value="1"/>
</dbReference>
<keyword evidence="2" id="KW-0809">Transit peptide</keyword>
<evidence type="ECO:0000313" key="5">
    <source>
        <dbReference type="EMBL" id="PIO23769.1"/>
    </source>
</evidence>
<dbReference type="SUPFAM" id="SSF55874">
    <property type="entry name" value="ATPase domain of HSP90 chaperone/DNA topoisomerase II/histidine kinase"/>
    <property type="match status" value="1"/>
</dbReference>
<dbReference type="InterPro" id="IPR005467">
    <property type="entry name" value="His_kinase_dom"/>
</dbReference>
<sequence>MLRKNMIEVLARGALTPHIRLSSIFLRFHSTSATDHNHVELARERSKTVSSFYNQSSIDQAAEKPSVRLTPTTMLYSGRSQDGSHILADFVGIICTRLSPKKIIEKWVDFARRLCEHKYGNAPRVRINGHVAARFPFIPMPLDYILPELLKNAMRATMESHLDTPYNVPEIAITIANNDIDLIIRISDRGGGIPHNHLERVMDYHFTTAEASAQDPRINPIFGNMVDIGQSAPMHGFGFGLPTSRAYAEYLGGSLCIQSLQGIGTDVYLRIKHIDGREESFRI</sequence>
<gene>
    <name evidence="5" type="ORF">AB205_0129930</name>
</gene>
<evidence type="ECO:0000256" key="2">
    <source>
        <dbReference type="ARBA" id="ARBA00022946"/>
    </source>
</evidence>
<dbReference type="GO" id="GO:0004740">
    <property type="term" value="F:pyruvate dehydrogenase (acetyl-transferring) kinase activity"/>
    <property type="evidence" value="ECO:0007669"/>
    <property type="project" value="TreeGrafter"/>
</dbReference>
<dbReference type="OrthoDB" id="3264224at2759"/>
<dbReference type="GO" id="GO:0005759">
    <property type="term" value="C:mitochondrial matrix"/>
    <property type="evidence" value="ECO:0007669"/>
    <property type="project" value="UniProtKB-SubCell"/>
</dbReference>
<reference evidence="5" key="1">
    <citation type="submission" date="2017-08" db="EMBL/GenBank/DDBJ databases">
        <title>Assembly of the North American Bullfrog Genome.</title>
        <authorList>
            <person name="Warren R.L."/>
            <person name="Vandervalk B.P."/>
            <person name="Kucuk E."/>
            <person name="Birol I."/>
            <person name="Helbing C."/>
            <person name="Pandoh P."/>
            <person name="Behsaz B."/>
            <person name="Mohamadi H."/>
            <person name="Chu J."/>
            <person name="Jackman S."/>
            <person name="Hammond S.A."/>
            <person name="Veldhoen N."/>
            <person name="Kirk H."/>
            <person name="Zhao Y."/>
            <person name="Coope R."/>
            <person name="Pleasance S."/>
            <person name="Moore R."/>
            <person name="Holt R."/>
        </authorList>
    </citation>
    <scope>NUCLEOTIDE SEQUENCE</scope>
    <source>
        <strain evidence="5">Bruno</strain>
        <tissue evidence="5">Liver</tissue>
    </source>
</reference>
<keyword evidence="3" id="KW-0496">Mitochondrion</keyword>